<protein>
    <recommendedName>
        <fullName evidence="3">Virion structural protein</fullName>
    </recommendedName>
</protein>
<comment type="caution">
    <text evidence="1">The sequence shown here is derived from an EMBL/GenBank/DDBJ whole genome shotgun (WGS) entry which is preliminary data.</text>
</comment>
<gene>
    <name evidence="1" type="ORF">FA869_14880</name>
</gene>
<sequence>MAQIDRSFVGEGKIYARVYQSQSALLDIGNCDTFTLAFATNRTTLPNFRGGGGNRNVRERVTDVTATIGMYDLTPTNVARVVRGTIHAAPTDAVVDEPLICEGIAGELIPFAHLPDTAETITVQTADDPAVPLAAGTDYQLVPHGIIIKDASKFTAAGVTASYTPLPANVVQMLTAGQVELEIFVAGLNDAQSGEPFNIRGRRVKFGLITELPVFGTEYLRLQAPAELLADDLVTADGISKFCEMTLVNKVA</sequence>
<evidence type="ECO:0008006" key="3">
    <source>
        <dbReference type="Google" id="ProtNLM"/>
    </source>
</evidence>
<dbReference type="RefSeq" id="WP_136869949.1">
    <property type="nucleotide sequence ID" value="NZ_SWAV01000005.1"/>
</dbReference>
<evidence type="ECO:0000313" key="2">
    <source>
        <dbReference type="Proteomes" id="UP000305198"/>
    </source>
</evidence>
<dbReference type="AlphaFoldDB" id="A0A4V5NM47"/>
<dbReference type="EMBL" id="SWAV01000005">
    <property type="protein sequence ID" value="TKA90397.1"/>
    <property type="molecule type" value="Genomic_DNA"/>
</dbReference>
<dbReference type="Proteomes" id="UP000305198">
    <property type="component" value="Unassembled WGS sequence"/>
</dbReference>
<organism evidence="1 2">
    <name type="scientific">Halopseudomonas bauzanensis</name>
    <dbReference type="NCBI Taxonomy" id="653930"/>
    <lineage>
        <taxon>Bacteria</taxon>
        <taxon>Pseudomonadati</taxon>
        <taxon>Pseudomonadota</taxon>
        <taxon>Gammaproteobacteria</taxon>
        <taxon>Pseudomonadales</taxon>
        <taxon>Pseudomonadaceae</taxon>
        <taxon>Halopseudomonas</taxon>
    </lineage>
</organism>
<name>A0A4V5NM47_9GAMM</name>
<evidence type="ECO:0000313" key="1">
    <source>
        <dbReference type="EMBL" id="TKA90397.1"/>
    </source>
</evidence>
<reference evidence="1 2" key="1">
    <citation type="submission" date="2019-04" db="EMBL/GenBank/DDBJ databases">
        <title>Crypto-aerobic microbial life in anoxic (sulfidic) marine sediments.</title>
        <authorList>
            <person name="Bhattacharya S."/>
            <person name="Roy C."/>
            <person name="Mondal N."/>
            <person name="Sarkar J."/>
            <person name="Mandal S."/>
            <person name="Rameez M.J."/>
            <person name="Ghosh W."/>
        </authorList>
    </citation>
    <scope>NUCLEOTIDE SEQUENCE [LARGE SCALE GENOMIC DNA]</scope>
    <source>
        <strain evidence="1 2">SBBB</strain>
    </source>
</reference>
<accession>A0A4V5NM47</accession>
<proteinExistence type="predicted"/>